<organism evidence="5 6">
    <name type="scientific">Aspergillus oryzae</name>
    <name type="common">Yellow koji mold</name>
    <dbReference type="NCBI Taxonomy" id="5062"/>
    <lineage>
        <taxon>Eukaryota</taxon>
        <taxon>Fungi</taxon>
        <taxon>Dikarya</taxon>
        <taxon>Ascomycota</taxon>
        <taxon>Pezizomycotina</taxon>
        <taxon>Eurotiomycetes</taxon>
        <taxon>Eurotiomycetidae</taxon>
        <taxon>Eurotiales</taxon>
        <taxon>Aspergillaceae</taxon>
        <taxon>Aspergillus</taxon>
        <taxon>Aspergillus subgen. Circumdati</taxon>
    </lineage>
</organism>
<name>A0A1S9D7S3_ASPOZ</name>
<feature type="chain" id="PRO_5012594224" description="Peptidase A1 domain-containing protein" evidence="3">
    <location>
        <begin position="24"/>
        <end position="467"/>
    </location>
</feature>
<reference evidence="5 6" key="1">
    <citation type="submission" date="2016-10" db="EMBL/GenBank/DDBJ databases">
        <title>Genome sequencing of Aspergillus oryzae BCC7051.</title>
        <authorList>
            <person name="Thammarongtham C."/>
            <person name="Vorapreeda T."/>
            <person name="Nookaew I."/>
            <person name="Srisuk T."/>
            <person name="Land M."/>
            <person name="Jeennor S."/>
            <person name="Laoteng K."/>
        </authorList>
    </citation>
    <scope>NUCLEOTIDE SEQUENCE [LARGE SCALE GENOMIC DNA]</scope>
    <source>
        <strain evidence="5 6">BCC7051</strain>
    </source>
</reference>
<dbReference type="AlphaFoldDB" id="A0A1S9D7S3"/>
<dbReference type="OrthoDB" id="771136at2759"/>
<dbReference type="PANTHER" id="PTHR47966:SF51">
    <property type="entry name" value="BETA-SITE APP-CLEAVING ENZYME, ISOFORM A-RELATED"/>
    <property type="match status" value="1"/>
</dbReference>
<protein>
    <recommendedName>
        <fullName evidence="4">Peptidase A1 domain-containing protein</fullName>
    </recommendedName>
</protein>
<dbReference type="InterPro" id="IPR001461">
    <property type="entry name" value="Aspartic_peptidase_A1"/>
</dbReference>
<dbReference type="InterPro" id="IPR021109">
    <property type="entry name" value="Peptidase_aspartic_dom_sf"/>
</dbReference>
<keyword evidence="2" id="KW-0378">Hydrolase</keyword>
<dbReference type="EMBL" id="MKZY01000009">
    <property type="protein sequence ID" value="OOO05115.1"/>
    <property type="molecule type" value="Genomic_DNA"/>
</dbReference>
<evidence type="ECO:0000313" key="6">
    <source>
        <dbReference type="Proteomes" id="UP000190312"/>
    </source>
</evidence>
<comment type="similarity">
    <text evidence="1">Belongs to the peptidase A1 family.</text>
</comment>
<proteinExistence type="inferred from homology"/>
<accession>A0A1S9D7S3</accession>
<dbReference type="GO" id="GO:0004190">
    <property type="term" value="F:aspartic-type endopeptidase activity"/>
    <property type="evidence" value="ECO:0007669"/>
    <property type="project" value="InterPro"/>
</dbReference>
<dbReference type="Proteomes" id="UP000190312">
    <property type="component" value="Unassembled WGS sequence"/>
</dbReference>
<dbReference type="Pfam" id="PF00026">
    <property type="entry name" value="Asp"/>
    <property type="match status" value="1"/>
</dbReference>
<gene>
    <name evidence="5" type="ORF">OAory_01066310</name>
</gene>
<dbReference type="PANTHER" id="PTHR47966">
    <property type="entry name" value="BETA-SITE APP-CLEAVING ENZYME, ISOFORM A-RELATED"/>
    <property type="match status" value="1"/>
</dbReference>
<evidence type="ECO:0000256" key="1">
    <source>
        <dbReference type="ARBA" id="ARBA00007447"/>
    </source>
</evidence>
<evidence type="ECO:0000256" key="3">
    <source>
        <dbReference type="SAM" id="SignalP"/>
    </source>
</evidence>
<evidence type="ECO:0000259" key="4">
    <source>
        <dbReference type="PROSITE" id="PS51767"/>
    </source>
</evidence>
<comment type="caution">
    <text evidence="5">The sequence shown here is derived from an EMBL/GenBank/DDBJ whole genome shotgun (WGS) entry which is preliminary data.</text>
</comment>
<dbReference type="Gene3D" id="2.40.70.10">
    <property type="entry name" value="Acid Proteases"/>
    <property type="match status" value="2"/>
</dbReference>
<dbReference type="InterPro" id="IPR033121">
    <property type="entry name" value="PEPTIDASE_A1"/>
</dbReference>
<keyword evidence="3" id="KW-0732">Signal</keyword>
<dbReference type="PROSITE" id="PS51767">
    <property type="entry name" value="PEPTIDASE_A1"/>
    <property type="match status" value="1"/>
</dbReference>
<feature type="domain" description="Peptidase A1" evidence="4">
    <location>
        <begin position="47"/>
        <end position="414"/>
    </location>
</feature>
<dbReference type="SUPFAM" id="SSF50630">
    <property type="entry name" value="Acid proteases"/>
    <property type="match status" value="1"/>
</dbReference>
<sequence>MTIPYHFCGIGLAFMAAVCLTAAAPLTTESAIHTTYDMPVDWTQAGFTTSISMGSPAQDLRAFVDWTWIGHFVLTTTCYGDPTGDGDKCLNRCQERFYQSDSHSFQPLPSERSLHWNPNHFFFTNPIDADIAREVVKVGPVEVKATVQASNAQFDARQIMFPFAAVLGFSPVFSDDIKNASIQSPFYQAYEAGAWNNTQTGFLYCYGTNRSPCNGHDGIQTLGGYRQDLVHGEIEWHDIIKFPLVNDIDFIYKPPIYNYWTLELSGFAIGDEELAVNKSAGGVFDHASYGRGAPVSQEGYKKLIETVNATKTCLKPSDQPNNAQQDFYKFPNSALDGLEPLKYRFGASNREWKIHPYDYVVPHPVEEEYSILNVRAFGWDDFVIGNFGETFLIDKYIILDFGNPGSSSIRVGLADANYDPYPWPVDRKGYGSGTGQQRLGSFGAADAYNPRGHSQMPLGAKGKMTGL</sequence>
<feature type="signal peptide" evidence="3">
    <location>
        <begin position="1"/>
        <end position="23"/>
    </location>
</feature>
<dbReference type="GO" id="GO:0006508">
    <property type="term" value="P:proteolysis"/>
    <property type="evidence" value="ECO:0007669"/>
    <property type="project" value="InterPro"/>
</dbReference>
<evidence type="ECO:0000256" key="2">
    <source>
        <dbReference type="ARBA" id="ARBA00022801"/>
    </source>
</evidence>
<evidence type="ECO:0000313" key="5">
    <source>
        <dbReference type="EMBL" id="OOO05115.1"/>
    </source>
</evidence>